<gene>
    <name evidence="1" type="ORF">SDC9_57493</name>
</gene>
<proteinExistence type="predicted"/>
<dbReference type="AlphaFoldDB" id="A0A644XAJ2"/>
<organism evidence="1">
    <name type="scientific">bioreactor metagenome</name>
    <dbReference type="NCBI Taxonomy" id="1076179"/>
    <lineage>
        <taxon>unclassified sequences</taxon>
        <taxon>metagenomes</taxon>
        <taxon>ecological metagenomes</taxon>
    </lineage>
</organism>
<comment type="caution">
    <text evidence="1">The sequence shown here is derived from an EMBL/GenBank/DDBJ whole genome shotgun (WGS) entry which is preliminary data.</text>
</comment>
<evidence type="ECO:0000313" key="1">
    <source>
        <dbReference type="EMBL" id="MPM11154.1"/>
    </source>
</evidence>
<dbReference type="EMBL" id="VSSQ01001792">
    <property type="protein sequence ID" value="MPM11154.1"/>
    <property type="molecule type" value="Genomic_DNA"/>
</dbReference>
<reference evidence="1" key="1">
    <citation type="submission" date="2019-08" db="EMBL/GenBank/DDBJ databases">
        <authorList>
            <person name="Kucharzyk K."/>
            <person name="Murdoch R.W."/>
            <person name="Higgins S."/>
            <person name="Loffler F."/>
        </authorList>
    </citation>
    <scope>NUCLEOTIDE SEQUENCE</scope>
</reference>
<sequence length="173" mass="20450">MKDRAVIVGCSDKFIIYFTKYLILNNIETYLIIRKNEDSDILKEIEKDVTIIRLDWNIEHLKLFLKSIEPKVIYNLCNIDLSEKPEIKEVIDRDYSEVILILEALTDSRSTKFINFINKTLEDENKISLDLYSAIEKSLESIIEYYKNKYNIEVLIKYKTGDMGLDLESLMNY</sequence>
<accession>A0A644XAJ2</accession>
<protein>
    <submittedName>
        <fullName evidence="1">Uncharacterized protein</fullName>
    </submittedName>
</protein>
<name>A0A644XAJ2_9ZZZZ</name>